<evidence type="ECO:0000313" key="3">
    <source>
        <dbReference type="Proteomes" id="UP000480185"/>
    </source>
</evidence>
<sequence>MKYQLKPMSQSDAEIIAEWKYEGPYSFYNPKSDEEDLQLLLSPQTREGVYYSVFDQDESLVGYYSFNDEGKSVEIGLGLRPDLTGQGGGREFVIAGLEYARHKFNPQHFKLAVATFNHRAIKVYERVGFERGQTFLQRTNGGEYEFLSMSMDANKGTYSE</sequence>
<organism evidence="2 3">
    <name type="scientific">Salinibacillus xinjiangensis</name>
    <dbReference type="NCBI Taxonomy" id="1229268"/>
    <lineage>
        <taxon>Bacteria</taxon>
        <taxon>Bacillati</taxon>
        <taxon>Bacillota</taxon>
        <taxon>Bacilli</taxon>
        <taxon>Bacillales</taxon>
        <taxon>Bacillaceae</taxon>
        <taxon>Salinibacillus</taxon>
    </lineage>
</organism>
<keyword evidence="3" id="KW-1185">Reference proteome</keyword>
<dbReference type="RefSeq" id="WP_153729157.1">
    <property type="nucleotide sequence ID" value="NZ_WJNH01000008.1"/>
</dbReference>
<dbReference type="GO" id="GO:0016747">
    <property type="term" value="F:acyltransferase activity, transferring groups other than amino-acyl groups"/>
    <property type="evidence" value="ECO:0007669"/>
    <property type="project" value="InterPro"/>
</dbReference>
<protein>
    <submittedName>
        <fullName evidence="2">GNAT family N-acetyltransferase</fullName>
    </submittedName>
</protein>
<dbReference type="PANTHER" id="PTHR43415">
    <property type="entry name" value="SPERMIDINE N(1)-ACETYLTRANSFERASE"/>
    <property type="match status" value="1"/>
</dbReference>
<dbReference type="PROSITE" id="PS51186">
    <property type="entry name" value="GNAT"/>
    <property type="match status" value="1"/>
</dbReference>
<evidence type="ECO:0000259" key="1">
    <source>
        <dbReference type="PROSITE" id="PS51186"/>
    </source>
</evidence>
<dbReference type="CDD" id="cd04301">
    <property type="entry name" value="NAT_SF"/>
    <property type="match status" value="1"/>
</dbReference>
<dbReference type="Pfam" id="PF13302">
    <property type="entry name" value="Acetyltransf_3"/>
    <property type="match status" value="1"/>
</dbReference>
<gene>
    <name evidence="2" type="ORF">GH754_13290</name>
</gene>
<accession>A0A6G1X8Y6</accession>
<name>A0A6G1X8Y6_9BACI</name>
<dbReference type="InterPro" id="IPR016181">
    <property type="entry name" value="Acyl_CoA_acyltransferase"/>
</dbReference>
<dbReference type="InterPro" id="IPR000182">
    <property type="entry name" value="GNAT_dom"/>
</dbReference>
<feature type="domain" description="N-acetyltransferase" evidence="1">
    <location>
        <begin position="3"/>
        <end position="154"/>
    </location>
</feature>
<dbReference type="AlphaFoldDB" id="A0A6G1X8Y6"/>
<dbReference type="PANTHER" id="PTHR43415:SF3">
    <property type="entry name" value="GNAT-FAMILY ACETYLTRANSFERASE"/>
    <property type="match status" value="1"/>
</dbReference>
<dbReference type="Gene3D" id="3.40.630.30">
    <property type="match status" value="1"/>
</dbReference>
<dbReference type="SUPFAM" id="SSF55729">
    <property type="entry name" value="Acyl-CoA N-acyltransferases (Nat)"/>
    <property type="match status" value="1"/>
</dbReference>
<dbReference type="Proteomes" id="UP000480185">
    <property type="component" value="Unassembled WGS sequence"/>
</dbReference>
<comment type="caution">
    <text evidence="2">The sequence shown here is derived from an EMBL/GenBank/DDBJ whole genome shotgun (WGS) entry which is preliminary data.</text>
</comment>
<dbReference type="OrthoDB" id="423921at2"/>
<dbReference type="EMBL" id="WJNH01000008">
    <property type="protein sequence ID" value="MRG87268.1"/>
    <property type="molecule type" value="Genomic_DNA"/>
</dbReference>
<keyword evidence="2" id="KW-0808">Transferase</keyword>
<evidence type="ECO:0000313" key="2">
    <source>
        <dbReference type="EMBL" id="MRG87268.1"/>
    </source>
</evidence>
<proteinExistence type="predicted"/>
<reference evidence="2 3" key="1">
    <citation type="submission" date="2019-11" db="EMBL/GenBank/DDBJ databases">
        <authorList>
            <person name="Li J."/>
        </authorList>
    </citation>
    <scope>NUCLEOTIDE SEQUENCE [LARGE SCALE GENOMIC DNA]</scope>
    <source>
        <strain evidence="2 3">J4</strain>
    </source>
</reference>